<dbReference type="InterPro" id="IPR003593">
    <property type="entry name" value="AAA+_ATPase"/>
</dbReference>
<evidence type="ECO:0000259" key="7">
    <source>
        <dbReference type="PROSITE" id="PS50893"/>
    </source>
</evidence>
<name>A0ABV6LYI6_9ACTN</name>
<dbReference type="Gene3D" id="3.40.50.300">
    <property type="entry name" value="P-loop containing nucleotide triphosphate hydrolases"/>
    <property type="match status" value="1"/>
</dbReference>
<evidence type="ECO:0000313" key="9">
    <source>
        <dbReference type="Proteomes" id="UP001589867"/>
    </source>
</evidence>
<dbReference type="SUPFAM" id="SSF50331">
    <property type="entry name" value="MOP-like"/>
    <property type="match status" value="1"/>
</dbReference>
<organism evidence="8 9">
    <name type="scientific">Phytohabitans kaempferiae</name>
    <dbReference type="NCBI Taxonomy" id="1620943"/>
    <lineage>
        <taxon>Bacteria</taxon>
        <taxon>Bacillati</taxon>
        <taxon>Actinomycetota</taxon>
        <taxon>Actinomycetes</taxon>
        <taxon>Micromonosporales</taxon>
        <taxon>Micromonosporaceae</taxon>
    </lineage>
</organism>
<dbReference type="PANTHER" id="PTHR43875:SF15">
    <property type="entry name" value="TREHALOSE IMPORT ATP-BINDING PROTEIN SUGC"/>
    <property type="match status" value="1"/>
</dbReference>
<dbReference type="PROSITE" id="PS00211">
    <property type="entry name" value="ABC_TRANSPORTER_1"/>
    <property type="match status" value="1"/>
</dbReference>
<keyword evidence="5" id="KW-1278">Translocase</keyword>
<gene>
    <name evidence="8" type="ORF">ACFFIA_07475</name>
</gene>
<evidence type="ECO:0000256" key="5">
    <source>
        <dbReference type="ARBA" id="ARBA00022967"/>
    </source>
</evidence>
<dbReference type="InterPro" id="IPR047641">
    <property type="entry name" value="ABC_transpr_MalK/UgpC-like"/>
</dbReference>
<comment type="caution">
    <text evidence="8">The sequence shown here is derived from an EMBL/GenBank/DDBJ whole genome shotgun (WGS) entry which is preliminary data.</text>
</comment>
<dbReference type="SUPFAM" id="SSF52540">
    <property type="entry name" value="P-loop containing nucleoside triphosphate hydrolases"/>
    <property type="match status" value="1"/>
</dbReference>
<dbReference type="Pfam" id="PF00005">
    <property type="entry name" value="ABC_tran"/>
    <property type="match status" value="1"/>
</dbReference>
<evidence type="ECO:0000256" key="4">
    <source>
        <dbReference type="ARBA" id="ARBA00022840"/>
    </source>
</evidence>
<dbReference type="RefSeq" id="WP_377247511.1">
    <property type="nucleotide sequence ID" value="NZ_JBHLUH010000009.1"/>
</dbReference>
<evidence type="ECO:0000256" key="3">
    <source>
        <dbReference type="ARBA" id="ARBA00022741"/>
    </source>
</evidence>
<dbReference type="EMBL" id="JBHLUH010000009">
    <property type="protein sequence ID" value="MFC0527495.1"/>
    <property type="molecule type" value="Genomic_DNA"/>
</dbReference>
<dbReference type="GO" id="GO:0005524">
    <property type="term" value="F:ATP binding"/>
    <property type="evidence" value="ECO:0007669"/>
    <property type="project" value="UniProtKB-KW"/>
</dbReference>
<reference evidence="8 9" key="1">
    <citation type="submission" date="2024-09" db="EMBL/GenBank/DDBJ databases">
        <authorList>
            <person name="Sun Q."/>
            <person name="Mori K."/>
        </authorList>
    </citation>
    <scope>NUCLEOTIDE SEQUENCE [LARGE SCALE GENOMIC DNA]</scope>
    <source>
        <strain evidence="8 9">TBRC 3947</strain>
    </source>
</reference>
<dbReference type="Proteomes" id="UP001589867">
    <property type="component" value="Unassembled WGS sequence"/>
</dbReference>
<protein>
    <submittedName>
        <fullName evidence="8">ABC transporter ATP-binding protein</fullName>
    </submittedName>
</protein>
<dbReference type="PANTHER" id="PTHR43875">
    <property type="entry name" value="MALTODEXTRIN IMPORT ATP-BINDING PROTEIN MSMX"/>
    <property type="match status" value="1"/>
</dbReference>
<dbReference type="InterPro" id="IPR017871">
    <property type="entry name" value="ABC_transporter-like_CS"/>
</dbReference>
<feature type="domain" description="ABC transporter" evidence="7">
    <location>
        <begin position="2"/>
        <end position="243"/>
    </location>
</feature>
<keyword evidence="2" id="KW-1003">Cell membrane</keyword>
<accession>A0ABV6LYI6</accession>
<dbReference type="PROSITE" id="PS50893">
    <property type="entry name" value="ABC_TRANSPORTER_2"/>
    <property type="match status" value="1"/>
</dbReference>
<evidence type="ECO:0000256" key="1">
    <source>
        <dbReference type="ARBA" id="ARBA00022448"/>
    </source>
</evidence>
<keyword evidence="1" id="KW-0813">Transport</keyword>
<dbReference type="InterPro" id="IPR008995">
    <property type="entry name" value="Mo/tungstate-bd_C_term_dom"/>
</dbReference>
<keyword evidence="3" id="KW-0547">Nucleotide-binding</keyword>
<dbReference type="InterPro" id="IPR003439">
    <property type="entry name" value="ABC_transporter-like_ATP-bd"/>
</dbReference>
<proteinExistence type="predicted"/>
<keyword evidence="9" id="KW-1185">Reference proteome</keyword>
<sequence length="383" mass="41383">MIEVEKLVKSYGTAGRRASAAVDDISFTVPAGEVVTLLGASGCGKTTTLRCVAGLVSPDSGRIQLGERVVYDSARRLNVSPDKRDLGMVFQSYAIWPHMTVKENVAFPLRCRSVARAAIEKKVTTALELVGLAHLADRLAPNLSGGQQQRVALARAIVAEPDVLLLDEPLSNLDAKLRDDMRGELRGLQRRLGLTMCFVTHDQTEAMGLADTVVLMRDGRIVESGSPRQLYEAPRDPYTASFLGSSNLWLSASLGADGEKVRLRNDFGTFEVDRPQWWTGERRAAAFFFRRHNVRLVEPTAAGGPNIATGRVTEAVFLGETLHVSAAAGELTATVALDPWDASKVTVGDEIHFAPTHPLVFPAGAERDVEAAEQDVAAEPSGR</sequence>
<dbReference type="InterPro" id="IPR027417">
    <property type="entry name" value="P-loop_NTPase"/>
</dbReference>
<evidence type="ECO:0000313" key="8">
    <source>
        <dbReference type="EMBL" id="MFC0527495.1"/>
    </source>
</evidence>
<evidence type="ECO:0000256" key="6">
    <source>
        <dbReference type="ARBA" id="ARBA00023136"/>
    </source>
</evidence>
<dbReference type="SMART" id="SM00382">
    <property type="entry name" value="AAA"/>
    <property type="match status" value="1"/>
</dbReference>
<evidence type="ECO:0000256" key="2">
    <source>
        <dbReference type="ARBA" id="ARBA00022475"/>
    </source>
</evidence>
<keyword evidence="4 8" id="KW-0067">ATP-binding</keyword>
<keyword evidence="6" id="KW-0472">Membrane</keyword>